<accession>A0A0I9TDX0</accession>
<evidence type="ECO:0000313" key="1">
    <source>
        <dbReference type="EMBL" id="KLO34584.1"/>
    </source>
</evidence>
<comment type="caution">
    <text evidence="1">The sequence shown here is derived from an EMBL/GenBank/DDBJ whole genome shotgun (WGS) entry which is preliminary data.</text>
</comment>
<dbReference type="PATRIC" id="fig|29311.18.peg.2582"/>
<name>A0A0I9TDX0_9MYCO</name>
<evidence type="ECO:0000313" key="2">
    <source>
        <dbReference type="Proteomes" id="UP000036334"/>
    </source>
</evidence>
<keyword evidence="2" id="KW-1185">Reference proteome</keyword>
<proteinExistence type="predicted"/>
<dbReference type="EMBL" id="LDPR01000024">
    <property type="protein sequence ID" value="KLO34584.1"/>
    <property type="molecule type" value="Genomic_DNA"/>
</dbReference>
<dbReference type="AlphaFoldDB" id="A0A0I9TDX0"/>
<protein>
    <submittedName>
        <fullName evidence="1">Uncharacterized protein</fullName>
    </submittedName>
</protein>
<reference evidence="1 2" key="1">
    <citation type="submission" date="2015-05" db="EMBL/GenBank/DDBJ databases">
        <title>Genome sequence of Mycobacterium haemophilum.</title>
        <authorList>
            <person name="Greninger A.L."/>
            <person name="Cunningham G."/>
            <person name="Miller S."/>
        </authorList>
    </citation>
    <scope>NUCLEOTIDE SEQUENCE [LARGE SCALE GENOMIC DNA]</scope>
    <source>
        <strain evidence="2">UC1</strain>
    </source>
</reference>
<organism evidence="1 2">
    <name type="scientific">Mycobacterium haemophilum</name>
    <dbReference type="NCBI Taxonomy" id="29311"/>
    <lineage>
        <taxon>Bacteria</taxon>
        <taxon>Bacillati</taxon>
        <taxon>Actinomycetota</taxon>
        <taxon>Actinomycetes</taxon>
        <taxon>Mycobacteriales</taxon>
        <taxon>Mycobacteriaceae</taxon>
        <taxon>Mycobacterium</taxon>
    </lineage>
</organism>
<dbReference type="Proteomes" id="UP000036334">
    <property type="component" value="Unassembled WGS sequence"/>
</dbReference>
<gene>
    <name evidence="1" type="ORF">ABH38_18470</name>
</gene>
<sequence length="103" mass="11225">MSGLAAPHRGYPQLKIRPQLSVSALPLPAATIDNRNYVRLCVLGCRGVALDPEADIPAESKPLAALMAIGGVIPQHSWTRWSVTVRKSARCRGRIDPTNTKIW</sequence>